<dbReference type="PANTHER" id="PTHR10584:SF157">
    <property type="entry name" value="SULFOFRUCTOSE KINASE"/>
    <property type="match status" value="1"/>
</dbReference>
<feature type="domain" description="Carbohydrate kinase PfkB" evidence="3">
    <location>
        <begin position="10"/>
        <end position="297"/>
    </location>
</feature>
<proteinExistence type="predicted"/>
<comment type="caution">
    <text evidence="4">The sequence shown here is derived from an EMBL/GenBank/DDBJ whole genome shotgun (WGS) entry which is preliminary data.</text>
</comment>
<dbReference type="InterPro" id="IPR029056">
    <property type="entry name" value="Ribokinase-like"/>
</dbReference>
<protein>
    <submittedName>
        <fullName evidence="4">Ribokinase</fullName>
    </submittedName>
</protein>
<evidence type="ECO:0000259" key="3">
    <source>
        <dbReference type="Pfam" id="PF00294"/>
    </source>
</evidence>
<dbReference type="AlphaFoldDB" id="A0A370KIX3"/>
<evidence type="ECO:0000313" key="5">
    <source>
        <dbReference type="Proteomes" id="UP000254939"/>
    </source>
</evidence>
<dbReference type="Gene3D" id="3.40.1190.20">
    <property type="match status" value="1"/>
</dbReference>
<dbReference type="GO" id="GO:0005829">
    <property type="term" value="C:cytosol"/>
    <property type="evidence" value="ECO:0007669"/>
    <property type="project" value="TreeGrafter"/>
</dbReference>
<dbReference type="EMBL" id="NAAC01000031">
    <property type="protein sequence ID" value="RDJ05840.1"/>
    <property type="molecule type" value="Genomic_DNA"/>
</dbReference>
<dbReference type="PANTHER" id="PTHR10584">
    <property type="entry name" value="SUGAR KINASE"/>
    <property type="match status" value="1"/>
</dbReference>
<dbReference type="SUPFAM" id="SSF53613">
    <property type="entry name" value="Ribokinase-like"/>
    <property type="match status" value="1"/>
</dbReference>
<dbReference type="CDD" id="cd01945">
    <property type="entry name" value="ribokinase_group_B"/>
    <property type="match status" value="1"/>
</dbReference>
<dbReference type="InterPro" id="IPR011611">
    <property type="entry name" value="PfkB_dom"/>
</dbReference>
<keyword evidence="1" id="KW-0808">Transferase</keyword>
<dbReference type="Pfam" id="PF00294">
    <property type="entry name" value="PfkB"/>
    <property type="match status" value="1"/>
</dbReference>
<organism evidence="4 5">
    <name type="scientific">Rhizobium grahamii</name>
    <dbReference type="NCBI Taxonomy" id="1120045"/>
    <lineage>
        <taxon>Bacteria</taxon>
        <taxon>Pseudomonadati</taxon>
        <taxon>Pseudomonadota</taxon>
        <taxon>Alphaproteobacteria</taxon>
        <taxon>Hyphomicrobiales</taxon>
        <taxon>Rhizobiaceae</taxon>
        <taxon>Rhizobium/Agrobacterium group</taxon>
        <taxon>Rhizobium</taxon>
    </lineage>
</organism>
<dbReference type="Proteomes" id="UP000254939">
    <property type="component" value="Unassembled WGS sequence"/>
</dbReference>
<name>A0A370KIX3_9HYPH</name>
<dbReference type="GO" id="GO:0016301">
    <property type="term" value="F:kinase activity"/>
    <property type="evidence" value="ECO:0007669"/>
    <property type="project" value="UniProtKB-KW"/>
</dbReference>
<dbReference type="OrthoDB" id="9795789at2"/>
<evidence type="ECO:0000256" key="1">
    <source>
        <dbReference type="ARBA" id="ARBA00022679"/>
    </source>
</evidence>
<evidence type="ECO:0000256" key="2">
    <source>
        <dbReference type="ARBA" id="ARBA00022777"/>
    </source>
</evidence>
<reference evidence="4 5" key="1">
    <citation type="submission" date="2017-03" db="EMBL/GenBank/DDBJ databases">
        <title>Genome analysis of Rhizobial strains effectives or ineffectives for nitrogen fixation isolated from bean seeds.</title>
        <authorList>
            <person name="Peralta H."/>
            <person name="Aguilar-Vera A."/>
            <person name="Mora Y."/>
            <person name="Vargas-Lagunas C."/>
            <person name="Girard L."/>
            <person name="Mora J."/>
        </authorList>
    </citation>
    <scope>NUCLEOTIDE SEQUENCE [LARGE SCALE GENOMIC DNA]</scope>
    <source>
        <strain evidence="4 5">CCGM3</strain>
    </source>
</reference>
<keyword evidence="2 4" id="KW-0418">Kinase</keyword>
<gene>
    <name evidence="4" type="ORF">B5K06_24045</name>
</gene>
<evidence type="ECO:0000313" key="4">
    <source>
        <dbReference type="EMBL" id="RDJ05840.1"/>
    </source>
</evidence>
<sequence>MGQDPKPSRHILCVGAAVLDTLFRVRTMPTGQGKVLPYDMLQIAEGMASSAAFAIVRLGGNASLWGAVGDDMAGERIVAELSESGIDTRGLRRVVDARSAVSTILVDDAGERLIVPFYDQRLHQTTNPVTARDVDTFDAVLVDVRWPELALRTLLAAREAGIPAILDGDVAPDGVIEMLAPAASHIIFSQPAAERLSGTDDQGSIVQLLQDRFPYAFVSVTLGDRGCVWFDSNSASIRHLEAPRIKAIDTLAAGDIFHGTFALMLSEGIPIEDMMRASSMAAAIKCQRFGGRIGSPDREELHSALLDWDARAVDIASRHSTVA</sequence>
<accession>A0A370KIX3</accession>